<comment type="caution">
    <text evidence="2">The sequence shown here is derived from an EMBL/GenBank/DDBJ whole genome shotgun (WGS) entry which is preliminary data.</text>
</comment>
<evidence type="ECO:0000313" key="3">
    <source>
        <dbReference type="Proteomes" id="UP000214646"/>
    </source>
</evidence>
<accession>A0A225DKD7</accession>
<evidence type="ECO:0008006" key="4">
    <source>
        <dbReference type="Google" id="ProtNLM"/>
    </source>
</evidence>
<dbReference type="EMBL" id="NIDE01000005">
    <property type="protein sequence ID" value="OWK41940.1"/>
    <property type="molecule type" value="Genomic_DNA"/>
</dbReference>
<evidence type="ECO:0000313" key="2">
    <source>
        <dbReference type="EMBL" id="OWK41940.1"/>
    </source>
</evidence>
<dbReference type="Proteomes" id="UP000214646">
    <property type="component" value="Unassembled WGS sequence"/>
</dbReference>
<organism evidence="2 3">
    <name type="scientific">Fimbriiglobus ruber</name>
    <dbReference type="NCBI Taxonomy" id="1908690"/>
    <lineage>
        <taxon>Bacteria</taxon>
        <taxon>Pseudomonadati</taxon>
        <taxon>Planctomycetota</taxon>
        <taxon>Planctomycetia</taxon>
        <taxon>Gemmatales</taxon>
        <taxon>Gemmataceae</taxon>
        <taxon>Fimbriiglobus</taxon>
    </lineage>
</organism>
<evidence type="ECO:0000256" key="1">
    <source>
        <dbReference type="SAM" id="MobiDB-lite"/>
    </source>
</evidence>
<proteinExistence type="predicted"/>
<dbReference type="RefSeq" id="WP_193619418.1">
    <property type="nucleotide sequence ID" value="NZ_NIDE01000005.1"/>
</dbReference>
<name>A0A225DKD7_9BACT</name>
<dbReference type="AlphaFoldDB" id="A0A225DKD7"/>
<sequence length="538" mass="60350">MCLSTTPSARAHPHAPGAGPAHTLSPAQRQRIAVQALAGTVPITDRADQHDVRRRFVYRQQALADRALANAFDPLPADDAVLFHLPVTKHWLHPFTLALVLIGHGPLRGVVEICRDVLDYDLSLGTVHNLVQKAVAPARALNARENLGPVRIGAHDEIVQNGRPVLVGVDTRSTSCYLLRLEDHRDADTWAVRVLELRDRGLAPMAIVADAGRGLRAGRTAAVPVVPCRRDVFHALQDVHAVVSLLEHRADRAMAAADRLRHKVAGRVRRNQPVDPRVSHRLSQADREDARAIEQADQVALLAHGLRHDVLGLAGPPHPERVARYDVLRAERDARTAAAPTHLGQRVRYLRGQRDDLLALAAERAAAFVALAEPLERDPQIIRELFGVRTLAVQDRRRWPRDAALRGGLGTHYDPLAQAVEALGQRTVRASSLAENRNSRRRGYFFLRRHLGHDDLALLQFFLNHRRFPRSEHHDRVDKSPIEVLCGEAQPHWLESLGFTRFVRTWTNRPRRIATHLRKKDRYGSAPRARCYPKSRFF</sequence>
<feature type="region of interest" description="Disordered" evidence="1">
    <location>
        <begin position="1"/>
        <end position="24"/>
    </location>
</feature>
<protein>
    <recommendedName>
        <fullName evidence="4">Transposase</fullName>
    </recommendedName>
</protein>
<gene>
    <name evidence="2" type="ORF">FRUB_04018</name>
</gene>
<keyword evidence="3" id="KW-1185">Reference proteome</keyword>
<reference evidence="3" key="1">
    <citation type="submission" date="2017-06" db="EMBL/GenBank/DDBJ databases">
        <title>Genome analysis of Fimbriiglobus ruber SP5, the first member of the order Planctomycetales with confirmed chitinolytic capability.</title>
        <authorList>
            <person name="Ravin N.V."/>
            <person name="Rakitin A.L."/>
            <person name="Ivanova A.A."/>
            <person name="Beletsky A.V."/>
            <person name="Kulichevskaya I.S."/>
            <person name="Mardanov A.V."/>
            <person name="Dedysh S.N."/>
        </authorList>
    </citation>
    <scope>NUCLEOTIDE SEQUENCE [LARGE SCALE GENOMIC DNA]</scope>
    <source>
        <strain evidence="3">SP5</strain>
    </source>
</reference>